<dbReference type="PANTHER" id="PTHR30069">
    <property type="entry name" value="TONB-DEPENDENT OUTER MEMBRANE RECEPTOR"/>
    <property type="match status" value="1"/>
</dbReference>
<evidence type="ECO:0000256" key="6">
    <source>
        <dbReference type="ARBA" id="ARBA00023136"/>
    </source>
</evidence>
<keyword evidence="13" id="KW-1185">Reference proteome</keyword>
<dbReference type="SUPFAM" id="SSF56935">
    <property type="entry name" value="Porins"/>
    <property type="match status" value="1"/>
</dbReference>
<dbReference type="PROSITE" id="PS52016">
    <property type="entry name" value="TONB_DEPENDENT_REC_3"/>
    <property type="match status" value="1"/>
</dbReference>
<organism evidence="12 13">
    <name type="scientific">Sediminitomix flava</name>
    <dbReference type="NCBI Taxonomy" id="379075"/>
    <lineage>
        <taxon>Bacteria</taxon>
        <taxon>Pseudomonadati</taxon>
        <taxon>Bacteroidota</taxon>
        <taxon>Cytophagia</taxon>
        <taxon>Cytophagales</taxon>
        <taxon>Flammeovirgaceae</taxon>
        <taxon>Sediminitomix</taxon>
    </lineage>
</organism>
<dbReference type="Gene3D" id="2.60.40.1120">
    <property type="entry name" value="Carboxypeptidase-like, regulatory domain"/>
    <property type="match status" value="1"/>
</dbReference>
<keyword evidence="2 8" id="KW-0813">Transport</keyword>
<evidence type="ECO:0000259" key="11">
    <source>
        <dbReference type="Pfam" id="PF07715"/>
    </source>
</evidence>
<dbReference type="RefSeq" id="WP_109617521.1">
    <property type="nucleotide sequence ID" value="NZ_QGDO01000002.1"/>
</dbReference>
<dbReference type="GO" id="GO:0015344">
    <property type="term" value="F:siderophore uptake transmembrane transporter activity"/>
    <property type="evidence" value="ECO:0007669"/>
    <property type="project" value="TreeGrafter"/>
</dbReference>
<evidence type="ECO:0000256" key="7">
    <source>
        <dbReference type="ARBA" id="ARBA00023237"/>
    </source>
</evidence>
<keyword evidence="3 8" id="KW-1134">Transmembrane beta strand</keyword>
<evidence type="ECO:0000313" key="13">
    <source>
        <dbReference type="Proteomes" id="UP000245535"/>
    </source>
</evidence>
<dbReference type="InterPro" id="IPR039426">
    <property type="entry name" value="TonB-dep_rcpt-like"/>
</dbReference>
<dbReference type="GO" id="GO:0009279">
    <property type="term" value="C:cell outer membrane"/>
    <property type="evidence" value="ECO:0007669"/>
    <property type="project" value="UniProtKB-SubCell"/>
</dbReference>
<evidence type="ECO:0000256" key="9">
    <source>
        <dbReference type="RuleBase" id="RU003357"/>
    </source>
</evidence>
<dbReference type="InterPro" id="IPR000531">
    <property type="entry name" value="Beta-barrel_TonB"/>
</dbReference>
<sequence>MRFYQLLLFLLISLTAFGEKSPIKIKGHITSGKEHIAFASVSINEGQLGTHSDDTGHFVLELEKGKEYKIEISMVGYQSIVKHITADKSGELHFNLKKDLLELNEVIVSSSRRAQNRKETPAVVNVVGKELFASSNFKVASEGLNFISGSRVENTCGNCGATQLRLNGLEGPYTQILIDSRPLFNGLIGVYGLEQIPVSMVEQVEVVRGGGSVLYGANAIGGTVNILTKSPEFNAFEVGSSFSTIDGKSNDYNVYFNSSLISNNEKTSAYIYGSFRQRDAWNANPEDVYYLIDEDGNPYGNPIKDDFSELTALSTYSFGSKIYQKLNEQHKLSLDLKYTKDERRGGNKLDLEPHEADLTETIDMHIGSASLEHDWFSTNKKIHLNNYFSTQYVHRDSYYGAHQTPDGYGLTTGSTIVGGSQLNLDLGEFFGGENFFVAGMEYIHDQINDKKLSYFDEEENRQTDDVTISDQVSNTYAVFAQNEWKADRLSVLLGARLDYVDIKDLQNPENNKSLPAFNPRVNMKYKLSEDMQIRAGFATGFRAPQMFSEDLHIEVSSGQGVRTILDPNLEAENSISFNLAWDLDKTIGGTQVYLLTEGFHTRIKNRFDNQFDYMEDGTLILFKRNSTSDAVVEGFNFEAKVAPSEFFNVQGAYTIQSSSYEEENQWGDEDSSTSKFILRTPNQYGSITTNYNISNQWTASLTGVYTGKMYAPYIPGGFIDGELTTEETLIETESFFDLGFKVSYITKLTKDTKIQLGLGVNNIFNQMQESFVSGIDKDAAFVYGPITPRMFYFDIKIGNLLQ</sequence>
<proteinExistence type="inferred from homology"/>
<comment type="similarity">
    <text evidence="8 9">Belongs to the TonB-dependent receptor family.</text>
</comment>
<evidence type="ECO:0000256" key="2">
    <source>
        <dbReference type="ARBA" id="ARBA00022448"/>
    </source>
</evidence>
<evidence type="ECO:0000256" key="8">
    <source>
        <dbReference type="PROSITE-ProRule" id="PRU01360"/>
    </source>
</evidence>
<dbReference type="Gene3D" id="2.170.130.10">
    <property type="entry name" value="TonB-dependent receptor, plug domain"/>
    <property type="match status" value="1"/>
</dbReference>
<dbReference type="InterPro" id="IPR012910">
    <property type="entry name" value="Plug_dom"/>
</dbReference>
<dbReference type="InterPro" id="IPR037066">
    <property type="entry name" value="Plug_dom_sf"/>
</dbReference>
<dbReference type="Gene3D" id="2.40.170.20">
    <property type="entry name" value="TonB-dependent receptor, beta-barrel domain"/>
    <property type="match status" value="1"/>
</dbReference>
<name>A0A315ZC83_SEDFL</name>
<dbReference type="Pfam" id="PF00593">
    <property type="entry name" value="TonB_dep_Rec_b-barrel"/>
    <property type="match status" value="1"/>
</dbReference>
<evidence type="ECO:0000259" key="10">
    <source>
        <dbReference type="Pfam" id="PF00593"/>
    </source>
</evidence>
<dbReference type="InterPro" id="IPR008969">
    <property type="entry name" value="CarboxyPept-like_regulatory"/>
</dbReference>
<evidence type="ECO:0000256" key="5">
    <source>
        <dbReference type="ARBA" id="ARBA00023077"/>
    </source>
</evidence>
<dbReference type="OrthoDB" id="1109239at2"/>
<comment type="caution">
    <text evidence="12">The sequence shown here is derived from an EMBL/GenBank/DDBJ whole genome shotgun (WGS) entry which is preliminary data.</text>
</comment>
<dbReference type="Pfam" id="PF07715">
    <property type="entry name" value="Plug"/>
    <property type="match status" value="1"/>
</dbReference>
<accession>A0A315ZC83</accession>
<dbReference type="GO" id="GO:0044718">
    <property type="term" value="P:siderophore transmembrane transport"/>
    <property type="evidence" value="ECO:0007669"/>
    <property type="project" value="TreeGrafter"/>
</dbReference>
<evidence type="ECO:0000256" key="4">
    <source>
        <dbReference type="ARBA" id="ARBA00022692"/>
    </source>
</evidence>
<evidence type="ECO:0000256" key="1">
    <source>
        <dbReference type="ARBA" id="ARBA00004571"/>
    </source>
</evidence>
<keyword evidence="5 9" id="KW-0798">TonB box</keyword>
<feature type="domain" description="TonB-dependent receptor-like beta-barrel" evidence="10">
    <location>
        <begin position="317"/>
        <end position="763"/>
    </location>
</feature>
<protein>
    <submittedName>
        <fullName evidence="12">Outer membrane receptor for ferrienterochelin and colicins</fullName>
    </submittedName>
</protein>
<reference evidence="12 13" key="1">
    <citation type="submission" date="2018-03" db="EMBL/GenBank/DDBJ databases">
        <title>Genomic Encyclopedia of Archaeal and Bacterial Type Strains, Phase II (KMG-II): from individual species to whole genera.</title>
        <authorList>
            <person name="Goeker M."/>
        </authorList>
    </citation>
    <scope>NUCLEOTIDE SEQUENCE [LARGE SCALE GENOMIC DNA]</scope>
    <source>
        <strain evidence="12 13">DSM 28229</strain>
    </source>
</reference>
<dbReference type="Pfam" id="PF13715">
    <property type="entry name" value="CarbopepD_reg_2"/>
    <property type="match status" value="1"/>
</dbReference>
<dbReference type="EMBL" id="QGDO01000002">
    <property type="protein sequence ID" value="PWJ43186.1"/>
    <property type="molecule type" value="Genomic_DNA"/>
</dbReference>
<keyword evidence="7 8" id="KW-0998">Cell outer membrane</keyword>
<evidence type="ECO:0000313" key="12">
    <source>
        <dbReference type="EMBL" id="PWJ43186.1"/>
    </source>
</evidence>
<dbReference type="Proteomes" id="UP000245535">
    <property type="component" value="Unassembled WGS sequence"/>
</dbReference>
<comment type="subcellular location">
    <subcellularLocation>
        <location evidence="1 8">Cell outer membrane</location>
        <topology evidence="1 8">Multi-pass membrane protein</topology>
    </subcellularLocation>
</comment>
<gene>
    <name evidence="12" type="ORF">BC781_102735</name>
</gene>
<evidence type="ECO:0000256" key="3">
    <source>
        <dbReference type="ARBA" id="ARBA00022452"/>
    </source>
</evidence>
<dbReference type="InterPro" id="IPR036942">
    <property type="entry name" value="Beta-barrel_TonB_sf"/>
</dbReference>
<keyword evidence="6 8" id="KW-0472">Membrane</keyword>
<dbReference type="PANTHER" id="PTHR30069:SF57">
    <property type="entry name" value="TONB-DEPENDENT RECEPTOR"/>
    <property type="match status" value="1"/>
</dbReference>
<keyword evidence="12" id="KW-0675">Receptor</keyword>
<dbReference type="AlphaFoldDB" id="A0A315ZC83"/>
<keyword evidence="4 8" id="KW-0812">Transmembrane</keyword>
<dbReference type="SUPFAM" id="SSF49464">
    <property type="entry name" value="Carboxypeptidase regulatory domain-like"/>
    <property type="match status" value="1"/>
</dbReference>
<feature type="domain" description="TonB-dependent receptor plug" evidence="11">
    <location>
        <begin position="117"/>
        <end position="223"/>
    </location>
</feature>